<dbReference type="PANTHER" id="PTHR42760">
    <property type="entry name" value="SHORT-CHAIN DEHYDROGENASES/REDUCTASES FAMILY MEMBER"/>
    <property type="match status" value="1"/>
</dbReference>
<dbReference type="FunFam" id="3.40.50.720:FF:000084">
    <property type="entry name" value="Short-chain dehydrogenase reductase"/>
    <property type="match status" value="1"/>
</dbReference>
<feature type="domain" description="Ketoreductase" evidence="3">
    <location>
        <begin position="13"/>
        <end position="184"/>
    </location>
</feature>
<comment type="similarity">
    <text evidence="1">Belongs to the short-chain dehydrogenases/reductases (SDR) family.</text>
</comment>
<proteinExistence type="inferred from homology"/>
<dbReference type="GO" id="GO:0016616">
    <property type="term" value="F:oxidoreductase activity, acting on the CH-OH group of donors, NAD or NADP as acceptor"/>
    <property type="evidence" value="ECO:0007669"/>
    <property type="project" value="UniProtKB-ARBA"/>
</dbReference>
<dbReference type="InterPro" id="IPR057326">
    <property type="entry name" value="KR_dom"/>
</dbReference>
<dbReference type="InterPro" id="IPR002347">
    <property type="entry name" value="SDR_fam"/>
</dbReference>
<dbReference type="PANTHER" id="PTHR42760:SF135">
    <property type="entry name" value="BLL7886 PROTEIN"/>
    <property type="match status" value="1"/>
</dbReference>
<dbReference type="Pfam" id="PF13561">
    <property type="entry name" value="adh_short_C2"/>
    <property type="match status" value="1"/>
</dbReference>
<keyword evidence="5" id="KW-1185">Reference proteome</keyword>
<dbReference type="EMBL" id="RZUL01000010">
    <property type="protein sequence ID" value="RVT39146.1"/>
    <property type="molecule type" value="Genomic_DNA"/>
</dbReference>
<dbReference type="SUPFAM" id="SSF51735">
    <property type="entry name" value="NAD(P)-binding Rossmann-fold domains"/>
    <property type="match status" value="1"/>
</dbReference>
<accession>A0A437J3M2</accession>
<evidence type="ECO:0000313" key="5">
    <source>
        <dbReference type="Proteomes" id="UP000282977"/>
    </source>
</evidence>
<reference evidence="4 5" key="1">
    <citation type="submission" date="2019-01" db="EMBL/GenBank/DDBJ databases">
        <authorList>
            <person name="Chen W.-M."/>
        </authorList>
    </citation>
    <scope>NUCLEOTIDE SEQUENCE [LARGE SCALE GENOMIC DNA]</scope>
    <source>
        <strain evidence="4 5">TLA-22</strain>
    </source>
</reference>
<protein>
    <submittedName>
        <fullName evidence="4">SDR family oxidoreductase</fullName>
    </submittedName>
</protein>
<dbReference type="SMART" id="SM00822">
    <property type="entry name" value="PKS_KR"/>
    <property type="match status" value="1"/>
</dbReference>
<evidence type="ECO:0000313" key="4">
    <source>
        <dbReference type="EMBL" id="RVT39146.1"/>
    </source>
</evidence>
<evidence type="ECO:0000259" key="3">
    <source>
        <dbReference type="SMART" id="SM00822"/>
    </source>
</evidence>
<dbReference type="InterPro" id="IPR036291">
    <property type="entry name" value="NAD(P)-bd_dom_sf"/>
</dbReference>
<organism evidence="4 5">
    <name type="scientific">Sphingobium algorifonticola</name>
    <dbReference type="NCBI Taxonomy" id="2008318"/>
    <lineage>
        <taxon>Bacteria</taxon>
        <taxon>Pseudomonadati</taxon>
        <taxon>Pseudomonadota</taxon>
        <taxon>Alphaproteobacteria</taxon>
        <taxon>Sphingomonadales</taxon>
        <taxon>Sphingomonadaceae</taxon>
        <taxon>Sphingobium</taxon>
    </lineage>
</organism>
<dbReference type="GO" id="GO:0030497">
    <property type="term" value="P:fatty acid elongation"/>
    <property type="evidence" value="ECO:0007669"/>
    <property type="project" value="TreeGrafter"/>
</dbReference>
<dbReference type="InterPro" id="IPR020904">
    <property type="entry name" value="Sc_DH/Rdtase_CS"/>
</dbReference>
<comment type="catalytic activity">
    <reaction evidence="2">
        <text>2,5-dichlorocyclohexa-2,5-dien-1,4-diol + NAD(+) = 2,5-dichlorohydroquinone + NADH + H(+)</text>
        <dbReference type="Rhea" id="RHEA:15741"/>
        <dbReference type="ChEBI" id="CHEBI:15378"/>
        <dbReference type="ChEBI" id="CHEBI:27545"/>
        <dbReference type="ChEBI" id="CHEBI:28975"/>
        <dbReference type="ChEBI" id="CHEBI:57540"/>
        <dbReference type="ChEBI" id="CHEBI:57945"/>
    </reaction>
</comment>
<dbReference type="AlphaFoldDB" id="A0A437J3M2"/>
<comment type="caution">
    <text evidence="4">The sequence shown here is derived from an EMBL/GenBank/DDBJ whole genome shotgun (WGS) entry which is preliminary data.</text>
</comment>
<dbReference type="PROSITE" id="PS00061">
    <property type="entry name" value="ADH_SHORT"/>
    <property type="match status" value="1"/>
</dbReference>
<name>A0A437J3M2_9SPHN</name>
<dbReference type="Gene3D" id="3.40.50.720">
    <property type="entry name" value="NAD(P)-binding Rossmann-like Domain"/>
    <property type="match status" value="1"/>
</dbReference>
<sequence>MSSLAFEEKRMGRTVLVTGGAQGIGAALAQAFAQQGDRVAIADLAFQNFQRNEGLFTGPCDVRDRGSCTEFVGRVAVELGPVDVLINNAGIYPMQRFEDISPDDWDSVLATNLGSVFHLSQLCLPNMRARSWGRIINVTSNTFFMGTPYLAHYVASKGGIIGLSRSLASEMGRYGITVNCIAPSFTRTEGTAMIEQAAPEVVTQTVAMQAIERVAVPTDVVGVALFLASDGAEFLTGQTIATDGGASKN</sequence>
<dbReference type="Proteomes" id="UP000282977">
    <property type="component" value="Unassembled WGS sequence"/>
</dbReference>
<dbReference type="PRINTS" id="PR00080">
    <property type="entry name" value="SDRFAMILY"/>
</dbReference>
<evidence type="ECO:0000256" key="1">
    <source>
        <dbReference type="ARBA" id="ARBA00006484"/>
    </source>
</evidence>
<gene>
    <name evidence="4" type="ORF">ENE74_16365</name>
</gene>
<evidence type="ECO:0000256" key="2">
    <source>
        <dbReference type="ARBA" id="ARBA00051383"/>
    </source>
</evidence>
<dbReference type="RefSeq" id="WP_164847523.1">
    <property type="nucleotide sequence ID" value="NZ_RZUL01000010.1"/>
</dbReference>
<dbReference type="CDD" id="cd05233">
    <property type="entry name" value="SDR_c"/>
    <property type="match status" value="1"/>
</dbReference>
<dbReference type="PRINTS" id="PR00081">
    <property type="entry name" value="GDHRDH"/>
</dbReference>